<reference evidence="2 3" key="1">
    <citation type="journal article" date="2019" name="Int. J. Syst. Evol. Microbiol.">
        <title>The Global Catalogue of Microorganisms (GCM) 10K type strain sequencing project: providing services to taxonomists for standard genome sequencing and annotation.</title>
        <authorList>
            <consortium name="The Broad Institute Genomics Platform"/>
            <consortium name="The Broad Institute Genome Sequencing Center for Infectious Disease"/>
            <person name="Wu L."/>
            <person name="Ma J."/>
        </authorList>
    </citation>
    <scope>NUCLEOTIDE SEQUENCE [LARGE SCALE GENOMIC DNA]</scope>
    <source>
        <strain evidence="2 3">DT92</strain>
    </source>
</reference>
<dbReference type="Proteomes" id="UP001596368">
    <property type="component" value="Unassembled WGS sequence"/>
</dbReference>
<feature type="transmembrane region" description="Helical" evidence="1">
    <location>
        <begin position="12"/>
        <end position="33"/>
    </location>
</feature>
<accession>A0ABD5XSY3</accession>
<sequence length="146" mass="15178">MTRSLIRRDLAEAAALLVVCVFLGVAVTVLGYAGVREALLGGATVGLFAARIRLQFVAERTDTGIVRRRTRAGESVAKALNGIEYPAVYDRYLAVLCLCVAAGAIVAIPVVEPSPRVTIYLVVTAVVGFVSAGAAYGLASIRAGKA</sequence>
<gene>
    <name evidence="2" type="ORF">ACFQRB_17025</name>
</gene>
<feature type="transmembrane region" description="Helical" evidence="1">
    <location>
        <begin position="92"/>
        <end position="111"/>
    </location>
</feature>
<dbReference type="GeneID" id="81123466"/>
<feature type="transmembrane region" description="Helical" evidence="1">
    <location>
        <begin position="117"/>
        <end position="139"/>
    </location>
</feature>
<evidence type="ECO:0000313" key="2">
    <source>
        <dbReference type="EMBL" id="MFC7137701.1"/>
    </source>
</evidence>
<keyword evidence="3" id="KW-1185">Reference proteome</keyword>
<comment type="caution">
    <text evidence="2">The sequence shown here is derived from an EMBL/GenBank/DDBJ whole genome shotgun (WGS) entry which is preliminary data.</text>
</comment>
<evidence type="ECO:0000313" key="3">
    <source>
        <dbReference type="Proteomes" id="UP001596368"/>
    </source>
</evidence>
<proteinExistence type="predicted"/>
<organism evidence="2 3">
    <name type="scientific">Halobaculum litoreum</name>
    <dbReference type="NCBI Taxonomy" id="3031998"/>
    <lineage>
        <taxon>Archaea</taxon>
        <taxon>Methanobacteriati</taxon>
        <taxon>Methanobacteriota</taxon>
        <taxon>Stenosarchaea group</taxon>
        <taxon>Halobacteria</taxon>
        <taxon>Halobacteriales</taxon>
        <taxon>Haloferacaceae</taxon>
        <taxon>Halobaculum</taxon>
    </lineage>
</organism>
<dbReference type="AlphaFoldDB" id="A0ABD5XSY3"/>
<protein>
    <submittedName>
        <fullName evidence="2">Uncharacterized protein</fullName>
    </submittedName>
</protein>
<dbReference type="EMBL" id="JBHSZG010000002">
    <property type="protein sequence ID" value="MFC7137701.1"/>
    <property type="molecule type" value="Genomic_DNA"/>
</dbReference>
<keyword evidence="1" id="KW-0472">Membrane</keyword>
<keyword evidence="1" id="KW-1133">Transmembrane helix</keyword>
<dbReference type="RefSeq" id="WP_284014713.1">
    <property type="nucleotide sequence ID" value="NZ_CP126157.1"/>
</dbReference>
<evidence type="ECO:0000256" key="1">
    <source>
        <dbReference type="SAM" id="Phobius"/>
    </source>
</evidence>
<name>A0ABD5XSY3_9EURY</name>
<keyword evidence="1" id="KW-0812">Transmembrane</keyword>